<proteinExistence type="predicted"/>
<dbReference type="EMBL" id="VSRR010130417">
    <property type="protein sequence ID" value="MPD02211.1"/>
    <property type="molecule type" value="Genomic_DNA"/>
</dbReference>
<organism evidence="2 3">
    <name type="scientific">Portunus trituberculatus</name>
    <name type="common">Swimming crab</name>
    <name type="synonym">Neptunus trituberculatus</name>
    <dbReference type="NCBI Taxonomy" id="210409"/>
    <lineage>
        <taxon>Eukaryota</taxon>
        <taxon>Metazoa</taxon>
        <taxon>Ecdysozoa</taxon>
        <taxon>Arthropoda</taxon>
        <taxon>Crustacea</taxon>
        <taxon>Multicrustacea</taxon>
        <taxon>Malacostraca</taxon>
        <taxon>Eumalacostraca</taxon>
        <taxon>Eucarida</taxon>
        <taxon>Decapoda</taxon>
        <taxon>Pleocyemata</taxon>
        <taxon>Brachyura</taxon>
        <taxon>Eubrachyura</taxon>
        <taxon>Portunoidea</taxon>
        <taxon>Portunidae</taxon>
        <taxon>Portuninae</taxon>
        <taxon>Portunus</taxon>
    </lineage>
</organism>
<accession>A0A5B7JZI6</accession>
<evidence type="ECO:0000256" key="1">
    <source>
        <dbReference type="SAM" id="MobiDB-lite"/>
    </source>
</evidence>
<dbReference type="Proteomes" id="UP000324222">
    <property type="component" value="Unassembled WGS sequence"/>
</dbReference>
<name>A0A5B7JZI6_PORTR</name>
<evidence type="ECO:0000313" key="2">
    <source>
        <dbReference type="EMBL" id="MPD02211.1"/>
    </source>
</evidence>
<sequence length="76" mass="8430">MYDDNDDEGSSEVHLTSETFLVLGSLTEHFPDTAACWLSVSPTPPPSFMTAGDSPPPFPRERYRRPLMENDSLEAA</sequence>
<keyword evidence="3" id="KW-1185">Reference proteome</keyword>
<evidence type="ECO:0000313" key="3">
    <source>
        <dbReference type="Proteomes" id="UP000324222"/>
    </source>
</evidence>
<reference evidence="2 3" key="1">
    <citation type="submission" date="2019-05" db="EMBL/GenBank/DDBJ databases">
        <title>Another draft genome of Portunus trituberculatus and its Hox gene families provides insights of decapod evolution.</title>
        <authorList>
            <person name="Jeong J.-H."/>
            <person name="Song I."/>
            <person name="Kim S."/>
            <person name="Choi T."/>
            <person name="Kim D."/>
            <person name="Ryu S."/>
            <person name="Kim W."/>
        </authorList>
    </citation>
    <scope>NUCLEOTIDE SEQUENCE [LARGE SCALE GENOMIC DNA]</scope>
    <source>
        <tissue evidence="2">Muscle</tissue>
    </source>
</reference>
<gene>
    <name evidence="2" type="ORF">E2C01_097778</name>
</gene>
<feature type="region of interest" description="Disordered" evidence="1">
    <location>
        <begin position="43"/>
        <end position="76"/>
    </location>
</feature>
<feature type="compositionally biased region" description="Basic and acidic residues" evidence="1">
    <location>
        <begin position="59"/>
        <end position="68"/>
    </location>
</feature>
<protein>
    <submittedName>
        <fullName evidence="2">Uncharacterized protein</fullName>
    </submittedName>
</protein>
<comment type="caution">
    <text evidence="2">The sequence shown here is derived from an EMBL/GenBank/DDBJ whole genome shotgun (WGS) entry which is preliminary data.</text>
</comment>
<dbReference type="AlphaFoldDB" id="A0A5B7JZI6"/>